<organism evidence="4 5">
    <name type="scientific">Streptomyces fuscus</name>
    <dbReference type="NCBI Taxonomy" id="3048495"/>
    <lineage>
        <taxon>Bacteria</taxon>
        <taxon>Bacillati</taxon>
        <taxon>Actinomycetota</taxon>
        <taxon>Actinomycetes</taxon>
        <taxon>Kitasatosporales</taxon>
        <taxon>Streptomycetaceae</taxon>
        <taxon>Streptomyces</taxon>
    </lineage>
</organism>
<dbReference type="GO" id="GO:0016787">
    <property type="term" value="F:hydrolase activity"/>
    <property type="evidence" value="ECO:0007669"/>
    <property type="project" value="UniProtKB-KW"/>
</dbReference>
<dbReference type="Gene3D" id="3.60.15.10">
    <property type="entry name" value="Ribonuclease Z/Hydroxyacylglutathione hydrolase-like"/>
    <property type="match status" value="1"/>
</dbReference>
<dbReference type="Gene3D" id="3.40.50.10890">
    <property type="match status" value="1"/>
</dbReference>
<feature type="domain" description="Beta-Casp" evidence="3">
    <location>
        <begin position="266"/>
        <end position="393"/>
    </location>
</feature>
<feature type="domain" description="Metallo-beta-lactamase" evidence="2">
    <location>
        <begin position="31"/>
        <end position="241"/>
    </location>
</feature>
<dbReference type="CDD" id="cd16295">
    <property type="entry name" value="TTHA0252-CPSF-like_MBL-fold"/>
    <property type="match status" value="1"/>
</dbReference>
<keyword evidence="5" id="KW-1185">Reference proteome</keyword>
<accession>A0ABT7IQP0</accession>
<dbReference type="InterPro" id="IPR011108">
    <property type="entry name" value="RMMBL"/>
</dbReference>
<dbReference type="InterPro" id="IPR036866">
    <property type="entry name" value="RibonucZ/Hydroxyglut_hydro"/>
</dbReference>
<protein>
    <submittedName>
        <fullName evidence="4">MBL fold metallo-hydrolase</fullName>
        <ecNumber evidence="4">3.-.-.-</ecNumber>
    </submittedName>
</protein>
<sequence>MSTVAGVPGDDAPTRPRPALLTFLGGVGTVTGSKFLVESDHARVLVDCGLFQGLADLRRRNWRGLPCDAADIGTVVVTHAHLDHCGYLPRLVRHGFRGSIVTTEYSARLMEIVLRDSAKLQTETARHANEHGWSKHRPAEPLYDDTDVDRTLKLLRPVPSGTPVDIATGTELTLHSAGHILGSAWARLTLESGHTLAVSGDLGRPGHPLLNPPEPFSGADVLLVESTYGNRRHEEDAARSHFADVVTQTLARGGTVVIPAFAIDRTEVVLHELAALRASGRLPAKVPVYVDSPMALAALDVYHDALRSRAPELRPEIAEAGTAVLSPEPFRPVRSVQESVDLGRAGGPAVIVSASGMATGGRVLHHLRRLLPDPRNAVVVVGFAAKGTRARDLVDGATVLKMFGEYVPVRAQVADAPHFSAHADAGQIVDWLRGAPAPHTTYLVHGEPDAAEALRERIDHTLGWTAVVPRSGERVLVR</sequence>
<dbReference type="SMART" id="SM00849">
    <property type="entry name" value="Lactamase_B"/>
    <property type="match status" value="1"/>
</dbReference>
<dbReference type="Pfam" id="PF00753">
    <property type="entry name" value="Lactamase_B"/>
    <property type="match status" value="1"/>
</dbReference>
<comment type="caution">
    <text evidence="4">The sequence shown here is derived from an EMBL/GenBank/DDBJ whole genome shotgun (WGS) entry which is preliminary data.</text>
</comment>
<reference evidence="4 5" key="1">
    <citation type="submission" date="2023-05" db="EMBL/GenBank/DDBJ databases">
        <title>Streptomyces fuscus sp. nov., a brown-black pigment producing actinomyces isolated from dry sand of Sea duck farm.</title>
        <authorList>
            <person name="Xie J."/>
            <person name="Shen N."/>
        </authorList>
    </citation>
    <scope>NUCLEOTIDE SEQUENCE [LARGE SCALE GENOMIC DNA]</scope>
    <source>
        <strain evidence="4 5">GXMU-J15</strain>
    </source>
</reference>
<dbReference type="Pfam" id="PF07521">
    <property type="entry name" value="RMMBL"/>
    <property type="match status" value="1"/>
</dbReference>
<evidence type="ECO:0000259" key="2">
    <source>
        <dbReference type="SMART" id="SM00849"/>
    </source>
</evidence>
<evidence type="ECO:0000313" key="4">
    <source>
        <dbReference type="EMBL" id="MDL2074896.1"/>
    </source>
</evidence>
<dbReference type="RefSeq" id="WP_261717522.1">
    <property type="nucleotide sequence ID" value="NZ_JASJUS010000001.1"/>
</dbReference>
<evidence type="ECO:0000256" key="1">
    <source>
        <dbReference type="ARBA" id="ARBA00022801"/>
    </source>
</evidence>
<dbReference type="InterPro" id="IPR001279">
    <property type="entry name" value="Metallo-B-lactamas"/>
</dbReference>
<dbReference type="SMART" id="SM01027">
    <property type="entry name" value="Beta-Casp"/>
    <property type="match status" value="1"/>
</dbReference>
<evidence type="ECO:0000313" key="5">
    <source>
        <dbReference type="Proteomes" id="UP001241926"/>
    </source>
</evidence>
<gene>
    <name evidence="4" type="ORF">QNN03_00425</name>
</gene>
<dbReference type="EC" id="3.-.-.-" evidence="4"/>
<dbReference type="EMBL" id="JASJUS010000001">
    <property type="protein sequence ID" value="MDL2074896.1"/>
    <property type="molecule type" value="Genomic_DNA"/>
</dbReference>
<dbReference type="InterPro" id="IPR050698">
    <property type="entry name" value="MBL"/>
</dbReference>
<evidence type="ECO:0000259" key="3">
    <source>
        <dbReference type="SMART" id="SM01027"/>
    </source>
</evidence>
<dbReference type="InterPro" id="IPR022712">
    <property type="entry name" value="Beta_Casp"/>
</dbReference>
<dbReference type="SUPFAM" id="SSF56281">
    <property type="entry name" value="Metallo-hydrolase/oxidoreductase"/>
    <property type="match status" value="1"/>
</dbReference>
<keyword evidence="1 4" id="KW-0378">Hydrolase</keyword>
<dbReference type="Pfam" id="PF10996">
    <property type="entry name" value="Beta-Casp"/>
    <property type="match status" value="1"/>
</dbReference>
<dbReference type="Proteomes" id="UP001241926">
    <property type="component" value="Unassembled WGS sequence"/>
</dbReference>
<dbReference type="PANTHER" id="PTHR11203">
    <property type="entry name" value="CLEAVAGE AND POLYADENYLATION SPECIFICITY FACTOR FAMILY MEMBER"/>
    <property type="match status" value="1"/>
</dbReference>
<dbReference type="PANTHER" id="PTHR11203:SF37">
    <property type="entry name" value="INTEGRATOR COMPLEX SUBUNIT 11"/>
    <property type="match status" value="1"/>
</dbReference>
<proteinExistence type="predicted"/>
<name>A0ABT7IQP0_9ACTN</name>